<evidence type="ECO:0000313" key="2">
    <source>
        <dbReference type="Proteomes" id="UP001631969"/>
    </source>
</evidence>
<dbReference type="EMBL" id="JBJURJ010000013">
    <property type="protein sequence ID" value="MFM9330479.1"/>
    <property type="molecule type" value="Genomic_DNA"/>
</dbReference>
<keyword evidence="2" id="KW-1185">Reference proteome</keyword>
<reference evidence="1" key="1">
    <citation type="submission" date="2024-12" db="EMBL/GenBank/DDBJ databases">
        <authorList>
            <person name="Wu N."/>
        </authorList>
    </citation>
    <scope>NUCLEOTIDE SEQUENCE</scope>
    <source>
        <strain evidence="1">P15</strain>
    </source>
</reference>
<protein>
    <submittedName>
        <fullName evidence="1">DegV family protein</fullName>
    </submittedName>
</protein>
<dbReference type="Proteomes" id="UP001631969">
    <property type="component" value="Unassembled WGS sequence"/>
</dbReference>
<gene>
    <name evidence="1" type="ORF">ACI1P1_19440</name>
</gene>
<name>A0ACC7P4F9_9BACL</name>
<comment type="caution">
    <text evidence="1">The sequence shown here is derived from an EMBL/GenBank/DDBJ whole genome shotgun (WGS) entry which is preliminary data.</text>
</comment>
<sequence>MKTKLIVDSCCDMPDSMKKEMGITAVPLTLMLGEREFLDDEALHLPEFMKAMKACTDKVGSASPSPYRYACAMEETQESFVVTLSSKLSGSYSSAMLAKSMAEENGANTYVIDSKSASAGQTLIALKLHKLLAQGLPKEEIINAIHHFIDHMKTFFVLERYDNLQKNGRLNKLSGKIAHLLNIKLIMGADGEGSIALFDKPRGTAKMIEKLLSYIEKSGKDTAGENIVIAHCNNPALAERLADAIKNRFRFSDIHVVPTGGVSSLYADEKGIIMAF</sequence>
<organism evidence="1 2">
    <name type="scientific">Paenibacillus mesotrionivorans</name>
    <dbReference type="NCBI Taxonomy" id="3160968"/>
    <lineage>
        <taxon>Bacteria</taxon>
        <taxon>Bacillati</taxon>
        <taxon>Bacillota</taxon>
        <taxon>Bacilli</taxon>
        <taxon>Bacillales</taxon>
        <taxon>Paenibacillaceae</taxon>
        <taxon>Paenibacillus</taxon>
    </lineage>
</organism>
<accession>A0ACC7P4F9</accession>
<evidence type="ECO:0000313" key="1">
    <source>
        <dbReference type="EMBL" id="MFM9330479.1"/>
    </source>
</evidence>
<proteinExistence type="predicted"/>